<dbReference type="Proteomes" id="UP001058980">
    <property type="component" value="Chromosome"/>
</dbReference>
<dbReference type="Pfam" id="PF04303">
    <property type="entry name" value="PrpF"/>
    <property type="match status" value="1"/>
</dbReference>
<evidence type="ECO:0000256" key="1">
    <source>
        <dbReference type="ARBA" id="ARBA00007673"/>
    </source>
</evidence>
<sequence length="401" mass="41712">MAHQPQIRIPATYMRGGTSKGVFFRLQDLPTAAQTPGAARDALLMRVIGSPDPYGKQIDGMGGATSSTSKTVIIARSERPGHDVDYLFGQVSIDQKFVDWSGNCGNLSAAVGPFAISGGLVDPARVPRDGVAVVRIWQANIGKTIVAHVPMTDGAVQETGDFELDGVTFPAAEVQLEFLDPAAEEEGDGGGGAMFPTGNLVDDLEVPGVGTFKATMINAGIPTIFLNAEEIGYKGTELQDAINSDPKALAMFETIRAHGAIRMGLIKDVSEAATRQHTPKVAFVAKPAGYTASSGKAVNAGDVDLLVRAMSMGKLHHAMMGTAAVCIGAAASIPGTLVNLAAGGGERNVGSAVRFGHPSGTLRVGAEANQEGGEWTVTKAIMSRSARVLMEGWVRIPGDAF</sequence>
<dbReference type="PANTHER" id="PTHR43709">
    <property type="entry name" value="ACONITATE ISOMERASE-RELATED"/>
    <property type="match status" value="1"/>
</dbReference>
<name>A0A5E4SXN2_9BURK</name>
<reference evidence="3" key="2">
    <citation type="submission" date="2022-08" db="EMBL/GenBank/DDBJ databases">
        <title>Multi-unit outbreak of Pandoraea commovens among non-cystic fibrosis intensive care patients from 2019 to 2021 in Berlin, Germany.</title>
        <authorList>
            <person name="Menzel P."/>
        </authorList>
    </citation>
    <scope>NUCLEOTIDE SEQUENCE</scope>
    <source>
        <strain evidence="3">LB-19-202-79</strain>
    </source>
</reference>
<proteinExistence type="inferred from homology"/>
<evidence type="ECO:0000313" key="3">
    <source>
        <dbReference type="EMBL" id="UVA77846.1"/>
    </source>
</evidence>
<evidence type="ECO:0000313" key="6">
    <source>
        <dbReference type="Proteomes" id="UP001058980"/>
    </source>
</evidence>
<protein>
    <submittedName>
        <fullName evidence="3">2-methylaconitate cis-trans isomerase PrpF</fullName>
    </submittedName>
    <submittedName>
        <fullName evidence="4">Putative AcnD-accessory protein PrpF</fullName>
    </submittedName>
</protein>
<dbReference type="OrthoDB" id="9779763at2"/>
<comment type="similarity">
    <text evidence="1">Belongs to the PrpF family.</text>
</comment>
<accession>A0A5E4SXN2</accession>
<dbReference type="Proteomes" id="UP000343335">
    <property type="component" value="Unassembled WGS sequence"/>
</dbReference>
<gene>
    <name evidence="3" type="primary">prpF</name>
    <name evidence="3" type="ORF">NTU39_17325</name>
    <name evidence="4" type="ORF">PCO31010_01118</name>
</gene>
<dbReference type="FunFam" id="3.10.310.10:FF:000018">
    <property type="entry name" value="2-methylaconitate cis-trans isomerase"/>
    <property type="match status" value="1"/>
</dbReference>
<dbReference type="InterPro" id="IPR012709">
    <property type="entry name" value="PrpF"/>
</dbReference>
<dbReference type="RefSeq" id="WP_150663291.1">
    <property type="nucleotide sequence ID" value="NZ_CABPSA010000001.1"/>
</dbReference>
<dbReference type="EMBL" id="CP102780">
    <property type="protein sequence ID" value="UVA77846.1"/>
    <property type="molecule type" value="Genomic_DNA"/>
</dbReference>
<dbReference type="GO" id="GO:0016853">
    <property type="term" value="F:isomerase activity"/>
    <property type="evidence" value="ECO:0007669"/>
    <property type="project" value="UniProtKB-KW"/>
</dbReference>
<evidence type="ECO:0000313" key="5">
    <source>
        <dbReference type="Proteomes" id="UP000343335"/>
    </source>
</evidence>
<dbReference type="EMBL" id="CABPSA010000001">
    <property type="protein sequence ID" value="VVD80550.1"/>
    <property type="molecule type" value="Genomic_DNA"/>
</dbReference>
<evidence type="ECO:0000313" key="4">
    <source>
        <dbReference type="EMBL" id="VVD80550.1"/>
    </source>
</evidence>
<keyword evidence="2 3" id="KW-0413">Isomerase</keyword>
<keyword evidence="6" id="KW-1185">Reference proteome</keyword>
<dbReference type="SUPFAM" id="SSF54506">
    <property type="entry name" value="Diaminopimelate epimerase-like"/>
    <property type="match status" value="2"/>
</dbReference>
<dbReference type="InterPro" id="IPR007400">
    <property type="entry name" value="PrpF-like"/>
</dbReference>
<dbReference type="GO" id="GO:0019629">
    <property type="term" value="P:propionate catabolic process, 2-methylcitrate cycle"/>
    <property type="evidence" value="ECO:0007669"/>
    <property type="project" value="InterPro"/>
</dbReference>
<dbReference type="PANTHER" id="PTHR43709:SF2">
    <property type="entry name" value="DUF453 DOMAIN PROTEIN (AFU_ORTHOLOGUE AFUA_6G00360)"/>
    <property type="match status" value="1"/>
</dbReference>
<evidence type="ECO:0000256" key="2">
    <source>
        <dbReference type="ARBA" id="ARBA00023235"/>
    </source>
</evidence>
<dbReference type="NCBIfam" id="TIGR02334">
    <property type="entry name" value="prpF"/>
    <property type="match status" value="1"/>
</dbReference>
<dbReference type="Gene3D" id="3.10.310.10">
    <property type="entry name" value="Diaminopimelate Epimerase, Chain A, domain 1"/>
    <property type="match status" value="2"/>
</dbReference>
<dbReference type="AlphaFoldDB" id="A0A5E4SXN2"/>
<organism evidence="4 5">
    <name type="scientific">Pandoraea commovens</name>
    <dbReference type="NCBI Taxonomy" id="2508289"/>
    <lineage>
        <taxon>Bacteria</taxon>
        <taxon>Pseudomonadati</taxon>
        <taxon>Pseudomonadota</taxon>
        <taxon>Betaproteobacteria</taxon>
        <taxon>Burkholderiales</taxon>
        <taxon>Burkholderiaceae</taxon>
        <taxon>Pandoraea</taxon>
    </lineage>
</organism>
<reference evidence="4 5" key="1">
    <citation type="submission" date="2019-08" db="EMBL/GenBank/DDBJ databases">
        <authorList>
            <person name="Peeters C."/>
        </authorList>
    </citation>
    <scope>NUCLEOTIDE SEQUENCE [LARGE SCALE GENOMIC DNA]</scope>
    <source>
        <strain evidence="4 5">LMG 31010</strain>
    </source>
</reference>